<dbReference type="InterPro" id="IPR038314">
    <property type="entry name" value="T6SS_sf"/>
</dbReference>
<gene>
    <name evidence="2" type="ORF">NX780_17405</name>
</gene>
<dbReference type="RefSeq" id="WP_258829145.1">
    <property type="nucleotide sequence ID" value="NZ_JANUHA010000013.1"/>
</dbReference>
<protein>
    <submittedName>
        <fullName evidence="2">Uncharacterized protein</fullName>
    </submittedName>
</protein>
<proteinExistence type="predicted"/>
<dbReference type="Gene3D" id="1.20.120.1620">
    <property type="match status" value="1"/>
</dbReference>
<feature type="signal peptide" evidence="1">
    <location>
        <begin position="1"/>
        <end position="19"/>
    </location>
</feature>
<evidence type="ECO:0000313" key="2">
    <source>
        <dbReference type="EMBL" id="MCS0598129.1"/>
    </source>
</evidence>
<feature type="chain" id="PRO_5047175540" evidence="1">
    <location>
        <begin position="20"/>
        <end position="127"/>
    </location>
</feature>
<evidence type="ECO:0000256" key="1">
    <source>
        <dbReference type="SAM" id="SignalP"/>
    </source>
</evidence>
<organism evidence="2 3">
    <name type="scientific">Massilia agri</name>
    <dbReference type="NCBI Taxonomy" id="1886785"/>
    <lineage>
        <taxon>Bacteria</taxon>
        <taxon>Pseudomonadati</taxon>
        <taxon>Pseudomonadota</taxon>
        <taxon>Betaproteobacteria</taxon>
        <taxon>Burkholderiales</taxon>
        <taxon>Oxalobacteraceae</taxon>
        <taxon>Telluria group</taxon>
        <taxon>Massilia</taxon>
    </lineage>
</organism>
<dbReference type="Proteomes" id="UP001206572">
    <property type="component" value="Unassembled WGS sequence"/>
</dbReference>
<accession>A0ABT2API9</accession>
<keyword evidence="3" id="KW-1185">Reference proteome</keyword>
<keyword evidence="1" id="KW-0732">Signal</keyword>
<sequence>MKYLKALLLLAVLPVISHAGTLSSARDTLTNWGLAYCINAVSNDKVINIEAQYTMGAYFQRGAHDSEEAYDKVRKYFSRQLPSKHLVDRDTGKVRPFVTCMELLQTAEFKRLIIKQDKHVHPDQDEK</sequence>
<evidence type="ECO:0000313" key="3">
    <source>
        <dbReference type="Proteomes" id="UP001206572"/>
    </source>
</evidence>
<reference evidence="2 3" key="1">
    <citation type="submission" date="2022-08" db="EMBL/GenBank/DDBJ databases">
        <title>Reclassification of Massilia species as members of the genera Telluria, Duganella, Pseudoduganella, Mokoshia gen. nov. and Zemynaea gen. nov. using orthogonal and non-orthogonal genome-based approaches.</title>
        <authorList>
            <person name="Bowman J.P."/>
        </authorList>
    </citation>
    <scope>NUCLEOTIDE SEQUENCE [LARGE SCALE GENOMIC DNA]</scope>
    <source>
        <strain evidence="2 3">JCM 31661</strain>
    </source>
</reference>
<comment type="caution">
    <text evidence="2">The sequence shown here is derived from an EMBL/GenBank/DDBJ whole genome shotgun (WGS) entry which is preliminary data.</text>
</comment>
<dbReference type="EMBL" id="JANUHA010000013">
    <property type="protein sequence ID" value="MCS0598129.1"/>
    <property type="molecule type" value="Genomic_DNA"/>
</dbReference>
<name>A0ABT2API9_9BURK</name>